<gene>
    <name evidence="2" type="ORF">METZ01_LOCUS472649</name>
</gene>
<name>A0A383BK93_9ZZZZ</name>
<evidence type="ECO:0000313" key="2">
    <source>
        <dbReference type="EMBL" id="SVE19795.1"/>
    </source>
</evidence>
<dbReference type="EMBL" id="UINC01200765">
    <property type="protein sequence ID" value="SVE19795.1"/>
    <property type="molecule type" value="Genomic_DNA"/>
</dbReference>
<accession>A0A383BK93</accession>
<protein>
    <recommendedName>
        <fullName evidence="1">Flagellar hook-associated protein 2 N-terminal domain-containing protein</fullName>
    </recommendedName>
</protein>
<reference evidence="2" key="1">
    <citation type="submission" date="2018-05" db="EMBL/GenBank/DDBJ databases">
        <authorList>
            <person name="Lanie J.A."/>
            <person name="Ng W.-L."/>
            <person name="Kazmierczak K.M."/>
            <person name="Andrzejewski T.M."/>
            <person name="Davidsen T.M."/>
            <person name="Wayne K.J."/>
            <person name="Tettelin H."/>
            <person name="Glass J.I."/>
            <person name="Rusch D."/>
            <person name="Podicherti R."/>
            <person name="Tsui H.-C.T."/>
            <person name="Winkler M.E."/>
        </authorList>
    </citation>
    <scope>NUCLEOTIDE SEQUENCE</scope>
</reference>
<sequence>VAQAAIFGINSNLDPGGIIDNLVSLQRSPIDIVEAKRSIEEAKLLSFQDLRGRLQTFKSVVTTQNTESKFLSTKSSFFNNNATDTNSVVSLST</sequence>
<organism evidence="2">
    <name type="scientific">marine metagenome</name>
    <dbReference type="NCBI Taxonomy" id="408172"/>
    <lineage>
        <taxon>unclassified sequences</taxon>
        <taxon>metagenomes</taxon>
        <taxon>ecological metagenomes</taxon>
    </lineage>
</organism>
<proteinExistence type="predicted"/>
<feature type="domain" description="Flagellar hook-associated protein 2 N-terminal" evidence="1">
    <location>
        <begin position="11"/>
        <end position="90"/>
    </location>
</feature>
<dbReference type="Pfam" id="PF02465">
    <property type="entry name" value="FliD_N"/>
    <property type="match status" value="1"/>
</dbReference>
<evidence type="ECO:0000259" key="1">
    <source>
        <dbReference type="Pfam" id="PF02465"/>
    </source>
</evidence>
<dbReference type="GO" id="GO:0009424">
    <property type="term" value="C:bacterial-type flagellum hook"/>
    <property type="evidence" value="ECO:0007669"/>
    <property type="project" value="InterPro"/>
</dbReference>
<feature type="non-terminal residue" evidence="2">
    <location>
        <position position="1"/>
    </location>
</feature>
<feature type="non-terminal residue" evidence="2">
    <location>
        <position position="93"/>
    </location>
</feature>
<dbReference type="InterPro" id="IPR003481">
    <property type="entry name" value="FliD_N"/>
</dbReference>
<dbReference type="AlphaFoldDB" id="A0A383BK93"/>